<dbReference type="Proteomes" id="UP000324222">
    <property type="component" value="Unassembled WGS sequence"/>
</dbReference>
<organism evidence="1 2">
    <name type="scientific">Portunus trituberculatus</name>
    <name type="common">Swimming crab</name>
    <name type="synonym">Neptunus trituberculatus</name>
    <dbReference type="NCBI Taxonomy" id="210409"/>
    <lineage>
        <taxon>Eukaryota</taxon>
        <taxon>Metazoa</taxon>
        <taxon>Ecdysozoa</taxon>
        <taxon>Arthropoda</taxon>
        <taxon>Crustacea</taxon>
        <taxon>Multicrustacea</taxon>
        <taxon>Malacostraca</taxon>
        <taxon>Eumalacostraca</taxon>
        <taxon>Eucarida</taxon>
        <taxon>Decapoda</taxon>
        <taxon>Pleocyemata</taxon>
        <taxon>Brachyura</taxon>
        <taxon>Eubrachyura</taxon>
        <taxon>Portunoidea</taxon>
        <taxon>Portunidae</taxon>
        <taxon>Portuninae</taxon>
        <taxon>Portunus</taxon>
    </lineage>
</organism>
<name>A0A5B7HVB8_PORTR</name>
<accession>A0A5B7HVB8</accession>
<gene>
    <name evidence="1" type="ORF">E2C01_068073</name>
</gene>
<dbReference type="AlphaFoldDB" id="A0A5B7HVB8"/>
<comment type="caution">
    <text evidence="1">The sequence shown here is derived from an EMBL/GenBank/DDBJ whole genome shotgun (WGS) entry which is preliminary data.</text>
</comment>
<sequence>MTRRRKCSAGSRAQVKYETRHEMPTCFAYSCTSDSRHELFCHDSPPLLACHPDVMFRFHMGSLTPVRCYDPR</sequence>
<reference evidence="1 2" key="1">
    <citation type="submission" date="2019-05" db="EMBL/GenBank/DDBJ databases">
        <title>Another draft genome of Portunus trituberculatus and its Hox gene families provides insights of decapod evolution.</title>
        <authorList>
            <person name="Jeong J.-H."/>
            <person name="Song I."/>
            <person name="Kim S."/>
            <person name="Choi T."/>
            <person name="Kim D."/>
            <person name="Ryu S."/>
            <person name="Kim W."/>
        </authorList>
    </citation>
    <scope>NUCLEOTIDE SEQUENCE [LARGE SCALE GENOMIC DNA]</scope>
    <source>
        <tissue evidence="1">Muscle</tissue>
    </source>
</reference>
<dbReference type="EMBL" id="VSRR010037410">
    <property type="protein sequence ID" value="MPC73735.1"/>
    <property type="molecule type" value="Genomic_DNA"/>
</dbReference>
<protein>
    <submittedName>
        <fullName evidence="1">Uncharacterized protein</fullName>
    </submittedName>
</protein>
<keyword evidence="2" id="KW-1185">Reference proteome</keyword>
<proteinExistence type="predicted"/>
<evidence type="ECO:0000313" key="2">
    <source>
        <dbReference type="Proteomes" id="UP000324222"/>
    </source>
</evidence>
<evidence type="ECO:0000313" key="1">
    <source>
        <dbReference type="EMBL" id="MPC73735.1"/>
    </source>
</evidence>